<accession>A0A6G1SGI4</accession>
<dbReference type="PANTHER" id="PTHR43730">
    <property type="entry name" value="BETA-MANNOSIDASE"/>
    <property type="match status" value="1"/>
</dbReference>
<dbReference type="SUPFAM" id="SSF51445">
    <property type="entry name" value="(Trans)glycosidases"/>
    <property type="match status" value="1"/>
</dbReference>
<protein>
    <recommendedName>
        <fullName evidence="2">beta-mannosidase</fullName>
        <ecNumber evidence="2">3.2.1.25</ecNumber>
    </recommendedName>
</protein>
<feature type="compositionally biased region" description="Polar residues" evidence="5">
    <location>
        <begin position="556"/>
        <end position="573"/>
    </location>
</feature>
<evidence type="ECO:0000256" key="2">
    <source>
        <dbReference type="ARBA" id="ARBA00012754"/>
    </source>
</evidence>
<keyword evidence="3" id="KW-0378">Hydrolase</keyword>
<dbReference type="Gene3D" id="2.60.120.260">
    <property type="entry name" value="Galactose-binding domain-like"/>
    <property type="match status" value="1"/>
</dbReference>
<evidence type="ECO:0000259" key="6">
    <source>
        <dbReference type="Pfam" id="PF22666"/>
    </source>
</evidence>
<dbReference type="PANTHER" id="PTHR43730:SF1">
    <property type="entry name" value="BETA-MANNOSIDASE"/>
    <property type="match status" value="1"/>
</dbReference>
<dbReference type="InterPro" id="IPR013783">
    <property type="entry name" value="Ig-like_fold"/>
</dbReference>
<gene>
    <name evidence="7" type="primary">MANBA</name>
    <name evidence="7" type="ORF">g.15138</name>
</gene>
<proteinExistence type="predicted"/>
<evidence type="ECO:0000256" key="5">
    <source>
        <dbReference type="SAM" id="MobiDB-lite"/>
    </source>
</evidence>
<evidence type="ECO:0000313" key="7">
    <source>
        <dbReference type="EMBL" id="MDE49614.1"/>
    </source>
</evidence>
<feature type="compositionally biased region" description="Polar residues" evidence="5">
    <location>
        <begin position="1185"/>
        <end position="1198"/>
    </location>
</feature>
<dbReference type="SUPFAM" id="SSF49785">
    <property type="entry name" value="Galactose-binding domain-like"/>
    <property type="match status" value="1"/>
</dbReference>
<feature type="region of interest" description="Disordered" evidence="5">
    <location>
        <begin position="556"/>
        <end position="577"/>
    </location>
</feature>
<dbReference type="GO" id="GO:0004567">
    <property type="term" value="F:beta-mannosidase activity"/>
    <property type="evidence" value="ECO:0007669"/>
    <property type="project" value="UniProtKB-EC"/>
</dbReference>
<dbReference type="EC" id="3.2.1.25" evidence="2"/>
<dbReference type="GO" id="GO:0006516">
    <property type="term" value="P:glycoprotein catabolic process"/>
    <property type="evidence" value="ECO:0007669"/>
    <property type="project" value="TreeGrafter"/>
</dbReference>
<reference evidence="7" key="1">
    <citation type="submission" date="2018-10" db="EMBL/GenBank/DDBJ databases">
        <title>Transcriptome assembly of Aceria tosichella (Wheat curl mite) Type 2.</title>
        <authorList>
            <person name="Scully E.D."/>
            <person name="Geib S.M."/>
            <person name="Palmer N.A."/>
            <person name="Gupta A.K."/>
            <person name="Sarath G."/>
            <person name="Tatineni S."/>
        </authorList>
    </citation>
    <scope>NUCLEOTIDE SEQUENCE</scope>
    <source>
        <strain evidence="7">LincolnNE</strain>
    </source>
</reference>
<dbReference type="FunFam" id="3.20.20.80:FF:000035">
    <property type="entry name" value="Mannosidase beta"/>
    <property type="match status" value="1"/>
</dbReference>
<feature type="compositionally biased region" description="Polar residues" evidence="5">
    <location>
        <begin position="1022"/>
        <end position="1035"/>
    </location>
</feature>
<dbReference type="Gene3D" id="3.20.20.80">
    <property type="entry name" value="Glycosidases"/>
    <property type="match status" value="1"/>
</dbReference>
<evidence type="ECO:0000256" key="4">
    <source>
        <dbReference type="ARBA" id="ARBA00023295"/>
    </source>
</evidence>
<dbReference type="AlphaFoldDB" id="A0A6G1SGI4"/>
<dbReference type="Pfam" id="PF22666">
    <property type="entry name" value="Glyco_hydro_2_N2"/>
    <property type="match status" value="1"/>
</dbReference>
<dbReference type="InterPro" id="IPR050887">
    <property type="entry name" value="Beta-mannosidase_GH2"/>
</dbReference>
<evidence type="ECO:0000256" key="3">
    <source>
        <dbReference type="ARBA" id="ARBA00022801"/>
    </source>
</evidence>
<feature type="compositionally biased region" description="Basic and acidic residues" evidence="5">
    <location>
        <begin position="1130"/>
        <end position="1139"/>
    </location>
</feature>
<dbReference type="Gene3D" id="2.60.40.10">
    <property type="entry name" value="Immunoglobulins"/>
    <property type="match status" value="1"/>
</dbReference>
<keyword evidence="4" id="KW-0326">Glycosidase</keyword>
<dbReference type="InterPro" id="IPR008979">
    <property type="entry name" value="Galactose-bd-like_sf"/>
</dbReference>
<dbReference type="InterPro" id="IPR054593">
    <property type="entry name" value="Beta-mannosidase-like_N2"/>
</dbReference>
<dbReference type="EMBL" id="GGYP01004843">
    <property type="protein sequence ID" value="MDE49614.1"/>
    <property type="molecule type" value="Transcribed_RNA"/>
</dbReference>
<feature type="domain" description="Beta-mannosidase-like galactose-binding" evidence="6">
    <location>
        <begin position="3"/>
        <end position="119"/>
    </location>
</feature>
<feature type="region of interest" description="Disordered" evidence="5">
    <location>
        <begin position="998"/>
        <end position="1050"/>
    </location>
</feature>
<name>A0A6G1SGI4_9ACAR</name>
<sequence>MSQSVKLVLHGIDTVATVYINGEEVGQTDNMFVRYKFEIKSYLKLAGLKNLLMIRFESPIKYAARQSHQSIRNNRGKVIPPYCPSPAQRGECHVNFIRKMQASFSWDWGPAFPSMGIYKNIELEYGSFGIIRDILVETRRLTPLVHQSRPQPQAPPQVIISSTIKHNVRTPIVNKSVPYIRAPPYYIAMRDDPDLTMMEPPERIDITQTNQQLMEENWLLKITLVAEMVQPSFPYNVRVEFNLNGVLHYESEHISVVANPEGFIRLGFNLRIDHTRMQVRPWWPNNAGSQQLYKLIARIMPIPASPPDRITLHSNDQLIAAASNERQMSLQARSKPLQTPAVPPMTFLATSTDSSRLAAQISEKEIWFGFRTIELIQEPITRGNVDDGLTFNFRINGVDIFAMGSNWIPASVLPENSNDLEYIRYLLQSAKDANMNMLRVWGGGIYESDEFYRMADELGIMIWHDFMFACALYPVDDNFLASVRLEIEQQVQRLQYHPSIVLWAGNNENEMAIAGPWWPEVIVWNKKMRENYYKLYTETIRPIVQVLDPTRPYVESSPSNGLMSETQPNTISRHPNDNKYGDVHHYDYLMDSFDWTVYPSTRFASEYGFQSYPSFNALTSISLPSDWKYPLTSNILHRQHRLTGETEMKLQIKVHFNEIKSGGVDKFKSFIYLSQLTQAIAIKTETEFYRRNRFIDPDTKLGKTMGALYWQLNDVWQAPTWSSIEYGGKWKMLHYFARRFFFPIQVMPYIVQPSVASSISNTLQQAISSGSSMLASLANRQPAGSQNSDQQQQSGGFQIDPVLHQQLAQSQQQQSSGGGPQFVVDLVRDDLFGIIDSFNVTIRFYRWTSFTPVWQDTVYVRNTQPQNVTRIYEQDVSRIVRQPGVVSLSSGVFQVLIEQQPRLGLSQIENYLMPVAPNKVTAMRVARISVELIQGPFELTEQGRGGSGRTLKDPHHSESLISQPIWQCAYRLTLVSDSIAMFVWLDLNLINSGPANTGSGNNANGNSNGNQRPTVPQRDPQSESLDGSQQQQSAFERQRPPGGDAPNHVHLEALPPQALFQAGPNAPRPAHMPPEHIRIHMNNQQQRPIAGASREMLETLASETTMEYTGDGAERPSAAMLPASSGESASSREKDHDELAGAPAAEVEHRAKRHVESSSSQSLPPERIVLNLGNDNNDNHPDSQFRASQMNIRSQHSASQQQYRESSQQRHRNQQPPRPAFNVADASGGNMLRYQFSDNAFNMFEPSKVVDLYLSRCLSKAQVEVSLEVQSMADSL</sequence>
<feature type="region of interest" description="Disordered" evidence="5">
    <location>
        <begin position="1109"/>
        <end position="1225"/>
    </location>
</feature>
<organism evidence="7">
    <name type="scientific">Aceria tosichella</name>
    <name type="common">wheat curl mite</name>
    <dbReference type="NCBI Taxonomy" id="561515"/>
    <lineage>
        <taxon>Eukaryota</taxon>
        <taxon>Metazoa</taxon>
        <taxon>Ecdysozoa</taxon>
        <taxon>Arthropoda</taxon>
        <taxon>Chelicerata</taxon>
        <taxon>Arachnida</taxon>
        <taxon>Acari</taxon>
        <taxon>Acariformes</taxon>
        <taxon>Trombidiformes</taxon>
        <taxon>Prostigmata</taxon>
        <taxon>Eupodina</taxon>
        <taxon>Eriophyoidea</taxon>
        <taxon>Eriophyidae</taxon>
        <taxon>Eriophyinae</taxon>
        <taxon>Aceriini</taxon>
        <taxon>Aceria</taxon>
    </lineage>
</organism>
<comment type="catalytic activity">
    <reaction evidence="1">
        <text>Hydrolysis of terminal, non-reducing beta-D-mannose residues in beta-D-mannosides.</text>
        <dbReference type="EC" id="3.2.1.25"/>
    </reaction>
</comment>
<feature type="compositionally biased region" description="Low complexity" evidence="5">
    <location>
        <begin position="998"/>
        <end position="1010"/>
    </location>
</feature>
<evidence type="ECO:0000256" key="1">
    <source>
        <dbReference type="ARBA" id="ARBA00000829"/>
    </source>
</evidence>
<dbReference type="InterPro" id="IPR017853">
    <property type="entry name" value="GH"/>
</dbReference>